<evidence type="ECO:0000313" key="2">
    <source>
        <dbReference type="Proteomes" id="UP001597283"/>
    </source>
</evidence>
<dbReference type="Proteomes" id="UP001597283">
    <property type="component" value="Unassembled WGS sequence"/>
</dbReference>
<name>A0ABW4N8E2_9SPHN</name>
<keyword evidence="2" id="KW-1185">Reference proteome</keyword>
<accession>A0ABW4N8E2</accession>
<sequence>MRFLLALAAFAAAAAPFVPQRSAPPPAEVVWPTQVDGRPLTRIAPTAFDRRLARDFPGRIARFSDGRSQVVLRHVGEATRQLHPVRDCFAAIGYRVVPVPMQRSPNGALSSCFEATRDGRTLRICERVVATDGSSMPDVSSWYWPALLGTSPGPWLAITIVTRIR</sequence>
<organism evidence="1 2">
    <name type="scientific">Sphingomonas floccifaciens</name>
    <dbReference type="NCBI Taxonomy" id="1844115"/>
    <lineage>
        <taxon>Bacteria</taxon>
        <taxon>Pseudomonadati</taxon>
        <taxon>Pseudomonadota</taxon>
        <taxon>Alphaproteobacteria</taxon>
        <taxon>Sphingomonadales</taxon>
        <taxon>Sphingomonadaceae</taxon>
        <taxon>Sphingomonas</taxon>
    </lineage>
</organism>
<gene>
    <name evidence="1" type="ORF">ACFSC3_00970</name>
</gene>
<dbReference type="EMBL" id="JBHUFC010000001">
    <property type="protein sequence ID" value="MFD1786133.1"/>
    <property type="molecule type" value="Genomic_DNA"/>
</dbReference>
<reference evidence="2" key="1">
    <citation type="journal article" date="2019" name="Int. J. Syst. Evol. Microbiol.">
        <title>The Global Catalogue of Microorganisms (GCM) 10K type strain sequencing project: providing services to taxonomists for standard genome sequencing and annotation.</title>
        <authorList>
            <consortium name="The Broad Institute Genomics Platform"/>
            <consortium name="The Broad Institute Genome Sequencing Center for Infectious Disease"/>
            <person name="Wu L."/>
            <person name="Ma J."/>
        </authorList>
    </citation>
    <scope>NUCLEOTIDE SEQUENCE [LARGE SCALE GENOMIC DNA]</scope>
    <source>
        <strain evidence="2">Q85</strain>
    </source>
</reference>
<proteinExistence type="predicted"/>
<comment type="caution">
    <text evidence="1">The sequence shown here is derived from an EMBL/GenBank/DDBJ whole genome shotgun (WGS) entry which is preliminary data.</text>
</comment>
<evidence type="ECO:0000313" key="1">
    <source>
        <dbReference type="EMBL" id="MFD1786133.1"/>
    </source>
</evidence>
<dbReference type="RefSeq" id="WP_380937823.1">
    <property type="nucleotide sequence ID" value="NZ_JBHUFC010000001.1"/>
</dbReference>
<protein>
    <submittedName>
        <fullName evidence="1">Uncharacterized protein</fullName>
    </submittedName>
</protein>